<gene>
    <name evidence="1" type="ORF">K7X08_032151</name>
</gene>
<sequence>MENPQNNDELNRGVPKMVQEQAQNPAVRSLWDYILPSVIRVQTCIRPTAVEANNFKIKSAILQMVQGTVQFDGLPSEDPHMHLANFLELCATFKYNSVTDDAIRLMIFPFSLRDRAKS</sequence>
<protein>
    <submittedName>
        <fullName evidence="1">Uncharacterized protein</fullName>
    </submittedName>
</protein>
<dbReference type="EMBL" id="JAJAGQ010000005">
    <property type="protein sequence ID" value="KAJ8563699.1"/>
    <property type="molecule type" value="Genomic_DNA"/>
</dbReference>
<proteinExistence type="predicted"/>
<name>A0A9Q1MRF6_9SOLA</name>
<reference evidence="2" key="1">
    <citation type="journal article" date="2023" name="Proc. Natl. Acad. Sci. U.S.A.">
        <title>Genomic and structural basis for evolution of tropane alkaloid biosynthesis.</title>
        <authorList>
            <person name="Wanga Y.-J."/>
            <person name="Taina T."/>
            <person name="Yua J.-Y."/>
            <person name="Lia J."/>
            <person name="Xua B."/>
            <person name="Chenc J."/>
            <person name="D'Auriad J.C."/>
            <person name="Huanga J.-P."/>
            <person name="Huanga S.-X."/>
        </authorList>
    </citation>
    <scope>NUCLEOTIDE SEQUENCE [LARGE SCALE GENOMIC DNA]</scope>
    <source>
        <strain evidence="2">cv. KIB-2019</strain>
    </source>
</reference>
<accession>A0A9Q1MRF6</accession>
<dbReference type="AlphaFoldDB" id="A0A9Q1MRF6"/>
<dbReference type="Proteomes" id="UP001152561">
    <property type="component" value="Unassembled WGS sequence"/>
</dbReference>
<dbReference type="OrthoDB" id="1298831at2759"/>
<organism evidence="1 2">
    <name type="scientific">Anisodus acutangulus</name>
    <dbReference type="NCBI Taxonomy" id="402998"/>
    <lineage>
        <taxon>Eukaryota</taxon>
        <taxon>Viridiplantae</taxon>
        <taxon>Streptophyta</taxon>
        <taxon>Embryophyta</taxon>
        <taxon>Tracheophyta</taxon>
        <taxon>Spermatophyta</taxon>
        <taxon>Magnoliopsida</taxon>
        <taxon>eudicotyledons</taxon>
        <taxon>Gunneridae</taxon>
        <taxon>Pentapetalae</taxon>
        <taxon>asterids</taxon>
        <taxon>lamiids</taxon>
        <taxon>Solanales</taxon>
        <taxon>Solanaceae</taxon>
        <taxon>Solanoideae</taxon>
        <taxon>Hyoscyameae</taxon>
        <taxon>Anisodus</taxon>
    </lineage>
</organism>
<comment type="caution">
    <text evidence="1">The sequence shown here is derived from an EMBL/GenBank/DDBJ whole genome shotgun (WGS) entry which is preliminary data.</text>
</comment>
<evidence type="ECO:0000313" key="1">
    <source>
        <dbReference type="EMBL" id="KAJ8563699.1"/>
    </source>
</evidence>
<evidence type="ECO:0000313" key="2">
    <source>
        <dbReference type="Proteomes" id="UP001152561"/>
    </source>
</evidence>
<keyword evidence="2" id="KW-1185">Reference proteome</keyword>